<organism evidence="2 3">
    <name type="scientific">Zhongshania guokunii</name>
    <dbReference type="NCBI Taxonomy" id="641783"/>
    <lineage>
        <taxon>Bacteria</taxon>
        <taxon>Pseudomonadati</taxon>
        <taxon>Pseudomonadota</taxon>
        <taxon>Gammaproteobacteria</taxon>
        <taxon>Cellvibrionales</taxon>
        <taxon>Spongiibacteraceae</taxon>
        <taxon>Zhongshania</taxon>
    </lineage>
</organism>
<evidence type="ECO:0000313" key="3">
    <source>
        <dbReference type="Proteomes" id="UP001557485"/>
    </source>
</evidence>
<dbReference type="EMBL" id="JBFRYA010000001">
    <property type="protein sequence ID" value="MEX1667592.1"/>
    <property type="molecule type" value="Genomic_DNA"/>
</dbReference>
<dbReference type="RefSeq" id="WP_368379910.1">
    <property type="nucleotide sequence ID" value="NZ_JBFRYA010000001.1"/>
</dbReference>
<gene>
    <name evidence="2" type="ORF">AB4876_01635</name>
</gene>
<feature type="signal peptide" evidence="1">
    <location>
        <begin position="1"/>
        <end position="27"/>
    </location>
</feature>
<evidence type="ECO:0008006" key="4">
    <source>
        <dbReference type="Google" id="ProtNLM"/>
    </source>
</evidence>
<keyword evidence="1" id="KW-0732">Signal</keyword>
<evidence type="ECO:0000256" key="1">
    <source>
        <dbReference type="SAM" id="SignalP"/>
    </source>
</evidence>
<reference evidence="2 3" key="1">
    <citation type="journal article" date="2011" name="Int. J. Syst. Evol. Microbiol.">
        <title>Zhongshania antarctica gen. nov., sp. nov. and Zhongshania guokunii sp. nov., gammaproteobacteria respectively isolated from coastal attached (fast) ice and surface seawater of the Antarctic.</title>
        <authorList>
            <person name="Li H.J."/>
            <person name="Zhang X.Y."/>
            <person name="Chen C.X."/>
            <person name="Zhang Y.J."/>
            <person name="Gao Z.M."/>
            <person name="Yu Y."/>
            <person name="Chen X.L."/>
            <person name="Chen B."/>
            <person name="Zhang Y.Z."/>
        </authorList>
    </citation>
    <scope>NUCLEOTIDE SEQUENCE [LARGE SCALE GENOMIC DNA]</scope>
    <source>
        <strain evidence="2 3">ZS6-22T</strain>
    </source>
</reference>
<sequence>MPHTIKTSSLSALLSLCTLSIASLSQALPNNDLQVHGFISQAYILSDGNNFYGDSQRGSTDYMEAAINSTWRVTPNLNFAGQILSRDAGNTDNGDLKIDFLFADIKAVENDMSGLGFRLGRVRNAFGFYNDTRDVIFTRPSILMPQAVYFEGNGLRELLFSADGAQLYSYWDADENSTTFTFTLGRTKSLSADIIKNIFGQSSAIIHKGELKNPIFAQLQHSRNGGDSKFGISMLNVSLALNSINPANGDVSLDANGYVLSAQKNLAMWTFTSEYSLISVEYQIGQAFSQEIEAAYIQAQYRLNHEITLTGRYEMSVLDRDNRNETDSHNLVFGVRWTPAANWIIDADVYGIRGTSGIPGIDNAGNMPLAERTEIFAVMVGYRF</sequence>
<evidence type="ECO:0000313" key="2">
    <source>
        <dbReference type="EMBL" id="MEX1667592.1"/>
    </source>
</evidence>
<name>A0ABV3U1B1_9GAMM</name>
<keyword evidence="3" id="KW-1185">Reference proteome</keyword>
<feature type="chain" id="PRO_5046278560" description="Porin" evidence="1">
    <location>
        <begin position="28"/>
        <end position="384"/>
    </location>
</feature>
<dbReference type="Proteomes" id="UP001557485">
    <property type="component" value="Unassembled WGS sequence"/>
</dbReference>
<dbReference type="SUPFAM" id="SSF56935">
    <property type="entry name" value="Porins"/>
    <property type="match status" value="1"/>
</dbReference>
<comment type="caution">
    <text evidence="2">The sequence shown here is derived from an EMBL/GenBank/DDBJ whole genome shotgun (WGS) entry which is preliminary data.</text>
</comment>
<proteinExistence type="predicted"/>
<protein>
    <recommendedName>
        <fullName evidence="4">Porin</fullName>
    </recommendedName>
</protein>
<accession>A0ABV3U1B1</accession>